<dbReference type="EMBL" id="SJPO01000001">
    <property type="protein sequence ID" value="TWT85338.1"/>
    <property type="molecule type" value="Genomic_DNA"/>
</dbReference>
<protein>
    <submittedName>
        <fullName evidence="2">Uncharacterized protein</fullName>
    </submittedName>
</protein>
<sequence length="276" mass="30197">MQVGLAGEGLMQQQSMQRRRDHEVQAVFSDILEAAGRQGYASAPDSTQDGPLGASATDAWEHWFDSQRVGGRYASVEKASELRSGYSELIARAHAEGGYQTPQEFLGSLTREELSVVQRVHALADPIGVDALTEEGVLNLLLPPVAQVDLNHDGITRSGIGSGLRFPDSNTPPDVAAAWEEATAGMPLGERMTFELQMLMPLLTANIHLNPDGSYSHTSEPGDPDWQNPFADPGYSYAKATQDQLDHLDFSRPFISEDQYERGVAFWSRLKALLEV</sequence>
<comment type="caution">
    <text evidence="2">The sequence shown here is derived from an EMBL/GenBank/DDBJ whole genome shotgun (WGS) entry which is preliminary data.</text>
</comment>
<feature type="region of interest" description="Disordered" evidence="1">
    <location>
        <begin position="213"/>
        <end position="233"/>
    </location>
</feature>
<evidence type="ECO:0000256" key="1">
    <source>
        <dbReference type="SAM" id="MobiDB-lite"/>
    </source>
</evidence>
<keyword evidence="3" id="KW-1185">Reference proteome</keyword>
<evidence type="ECO:0000313" key="3">
    <source>
        <dbReference type="Proteomes" id="UP000318478"/>
    </source>
</evidence>
<dbReference type="OrthoDB" id="291863at2"/>
<evidence type="ECO:0000313" key="2">
    <source>
        <dbReference type="EMBL" id="TWT85338.1"/>
    </source>
</evidence>
<gene>
    <name evidence="2" type="ORF">Pla123a_01450</name>
</gene>
<dbReference type="Proteomes" id="UP000318478">
    <property type="component" value="Unassembled WGS sequence"/>
</dbReference>
<dbReference type="AlphaFoldDB" id="A0A5C5ZDU1"/>
<accession>A0A5C5ZDU1</accession>
<name>A0A5C5ZDU1_9BACT</name>
<proteinExistence type="predicted"/>
<organism evidence="2 3">
    <name type="scientific">Posidoniimonas polymericola</name>
    <dbReference type="NCBI Taxonomy" id="2528002"/>
    <lineage>
        <taxon>Bacteria</taxon>
        <taxon>Pseudomonadati</taxon>
        <taxon>Planctomycetota</taxon>
        <taxon>Planctomycetia</taxon>
        <taxon>Pirellulales</taxon>
        <taxon>Lacipirellulaceae</taxon>
        <taxon>Posidoniimonas</taxon>
    </lineage>
</organism>
<dbReference type="RefSeq" id="WP_146583607.1">
    <property type="nucleotide sequence ID" value="NZ_SJPO01000001.1"/>
</dbReference>
<reference evidence="2 3" key="1">
    <citation type="submission" date="2019-02" db="EMBL/GenBank/DDBJ databases">
        <title>Deep-cultivation of Planctomycetes and their phenomic and genomic characterization uncovers novel biology.</title>
        <authorList>
            <person name="Wiegand S."/>
            <person name="Jogler M."/>
            <person name="Boedeker C."/>
            <person name="Pinto D."/>
            <person name="Vollmers J."/>
            <person name="Rivas-Marin E."/>
            <person name="Kohn T."/>
            <person name="Peeters S.H."/>
            <person name="Heuer A."/>
            <person name="Rast P."/>
            <person name="Oberbeckmann S."/>
            <person name="Bunk B."/>
            <person name="Jeske O."/>
            <person name="Meyerdierks A."/>
            <person name="Storesund J.E."/>
            <person name="Kallscheuer N."/>
            <person name="Luecker S."/>
            <person name="Lage O.M."/>
            <person name="Pohl T."/>
            <person name="Merkel B.J."/>
            <person name="Hornburger P."/>
            <person name="Mueller R.-W."/>
            <person name="Bruemmer F."/>
            <person name="Labrenz M."/>
            <person name="Spormann A.M."/>
            <person name="Op Den Camp H."/>
            <person name="Overmann J."/>
            <person name="Amann R."/>
            <person name="Jetten M.S.M."/>
            <person name="Mascher T."/>
            <person name="Medema M.H."/>
            <person name="Devos D.P."/>
            <person name="Kaster A.-K."/>
            <person name="Ovreas L."/>
            <person name="Rohde M."/>
            <person name="Galperin M.Y."/>
            <person name="Jogler C."/>
        </authorList>
    </citation>
    <scope>NUCLEOTIDE SEQUENCE [LARGE SCALE GENOMIC DNA]</scope>
    <source>
        <strain evidence="2 3">Pla123a</strain>
    </source>
</reference>